<dbReference type="Pfam" id="PF00753">
    <property type="entry name" value="Lactamase_B"/>
    <property type="match status" value="1"/>
</dbReference>
<evidence type="ECO:0000256" key="1">
    <source>
        <dbReference type="ARBA" id="ARBA00001947"/>
    </source>
</evidence>
<accession>A0A6N9YPN2</accession>
<dbReference type="SUPFAM" id="SSF56281">
    <property type="entry name" value="Metallo-hydrolase/oxidoreductase"/>
    <property type="match status" value="1"/>
</dbReference>
<name>A0A6N9YPN2_9ACTN</name>
<evidence type="ECO:0000256" key="5">
    <source>
        <dbReference type="ARBA" id="ARBA00022833"/>
    </source>
</evidence>
<protein>
    <submittedName>
        <fullName evidence="7">N-acyl homoserine lactonase family protein</fullName>
    </submittedName>
</protein>
<dbReference type="SMART" id="SM00849">
    <property type="entry name" value="Lactamase_B"/>
    <property type="match status" value="1"/>
</dbReference>
<feature type="domain" description="Metallo-beta-lactamase" evidence="6">
    <location>
        <begin position="28"/>
        <end position="254"/>
    </location>
</feature>
<dbReference type="InterPro" id="IPR051013">
    <property type="entry name" value="MBL_superfamily_lactonases"/>
</dbReference>
<gene>
    <name evidence="7" type="ORF">G1H11_16635</name>
</gene>
<evidence type="ECO:0000256" key="3">
    <source>
        <dbReference type="ARBA" id="ARBA00022723"/>
    </source>
</evidence>
<dbReference type="InterPro" id="IPR001279">
    <property type="entry name" value="Metallo-B-lactamas"/>
</dbReference>
<evidence type="ECO:0000313" key="8">
    <source>
        <dbReference type="Proteomes" id="UP000469185"/>
    </source>
</evidence>
<dbReference type="GO" id="GO:0046872">
    <property type="term" value="F:metal ion binding"/>
    <property type="evidence" value="ECO:0007669"/>
    <property type="project" value="UniProtKB-KW"/>
</dbReference>
<keyword evidence="8" id="KW-1185">Reference proteome</keyword>
<keyword evidence="5" id="KW-0862">Zinc</keyword>
<reference evidence="7 8" key="1">
    <citation type="submission" date="2020-02" db="EMBL/GenBank/DDBJ databases">
        <authorList>
            <person name="Li X.-J."/>
            <person name="Feng X.-M."/>
        </authorList>
    </citation>
    <scope>NUCLEOTIDE SEQUENCE [LARGE SCALE GENOMIC DNA]</scope>
    <source>
        <strain evidence="7 8">CGMCC 4.7225</strain>
    </source>
</reference>
<dbReference type="Proteomes" id="UP000469185">
    <property type="component" value="Unassembled WGS sequence"/>
</dbReference>
<evidence type="ECO:0000313" key="7">
    <source>
        <dbReference type="EMBL" id="NED96934.1"/>
    </source>
</evidence>
<evidence type="ECO:0000259" key="6">
    <source>
        <dbReference type="SMART" id="SM00849"/>
    </source>
</evidence>
<comment type="similarity">
    <text evidence="2">Belongs to the metallo-beta-lactamase superfamily.</text>
</comment>
<dbReference type="InterPro" id="IPR036866">
    <property type="entry name" value="RibonucZ/Hydroxyglut_hydro"/>
</dbReference>
<evidence type="ECO:0000256" key="2">
    <source>
        <dbReference type="ARBA" id="ARBA00007749"/>
    </source>
</evidence>
<dbReference type="PANTHER" id="PTHR42978">
    <property type="entry name" value="QUORUM-QUENCHING LACTONASE YTNP-RELATED-RELATED"/>
    <property type="match status" value="1"/>
</dbReference>
<sequence length="266" mass="29700">MRPEHVGPTRKPMPLWLFTSTRWTAPRPVSAFVIEHRDGVVLFDTGQDRTSVTDPRYFPGRLDRLVNSRIARFDIPPDQTLTAGLIRLGYRLGDVETAVISHLHPDHIGGLPLLAHASIVVSRDEWAGLERRRPEARGLYRKHIDLPGLRWNRIGYEPLAEPRLEPFSHGYDLFGDRSVLLLPTLGHTPGSLSMLVRRPGKASLLLVGDLTYDEALLASGQPSGMCDRKQTRVTMQQVNKLRAALRDLVILPSHDPGAAERLAAAM</sequence>
<dbReference type="AlphaFoldDB" id="A0A6N9YPN2"/>
<keyword evidence="3" id="KW-0479">Metal-binding</keyword>
<keyword evidence="4" id="KW-0378">Hydrolase</keyword>
<evidence type="ECO:0000256" key="4">
    <source>
        <dbReference type="ARBA" id="ARBA00022801"/>
    </source>
</evidence>
<dbReference type="CDD" id="cd07729">
    <property type="entry name" value="AHL_lactonase_MBL-fold"/>
    <property type="match status" value="1"/>
</dbReference>
<comment type="caution">
    <text evidence="7">The sequence shown here is derived from an EMBL/GenBank/DDBJ whole genome shotgun (WGS) entry which is preliminary data.</text>
</comment>
<comment type="cofactor">
    <cofactor evidence="1">
        <name>Zn(2+)</name>
        <dbReference type="ChEBI" id="CHEBI:29105"/>
    </cofactor>
</comment>
<dbReference type="GO" id="GO:0016787">
    <property type="term" value="F:hydrolase activity"/>
    <property type="evidence" value="ECO:0007669"/>
    <property type="project" value="UniProtKB-KW"/>
</dbReference>
<dbReference type="EMBL" id="JAAGOB010000009">
    <property type="protein sequence ID" value="NED96934.1"/>
    <property type="molecule type" value="Genomic_DNA"/>
</dbReference>
<dbReference type="PANTHER" id="PTHR42978:SF2">
    <property type="entry name" value="102 KBASES UNSTABLE REGION: FROM 1 TO 119443"/>
    <property type="match status" value="1"/>
</dbReference>
<organism evidence="7 8">
    <name type="scientific">Phytoactinopolyspora alkaliphila</name>
    <dbReference type="NCBI Taxonomy" id="1783498"/>
    <lineage>
        <taxon>Bacteria</taxon>
        <taxon>Bacillati</taxon>
        <taxon>Actinomycetota</taxon>
        <taxon>Actinomycetes</taxon>
        <taxon>Jiangellales</taxon>
        <taxon>Jiangellaceae</taxon>
        <taxon>Phytoactinopolyspora</taxon>
    </lineage>
</organism>
<dbReference type="Gene3D" id="3.60.15.10">
    <property type="entry name" value="Ribonuclease Z/Hydroxyacylglutathione hydrolase-like"/>
    <property type="match status" value="1"/>
</dbReference>
<proteinExistence type="inferred from homology"/>